<feature type="domain" description="Histidine kinase" evidence="12">
    <location>
        <begin position="247"/>
        <end position="459"/>
    </location>
</feature>
<sequence>MIRPRSVGSRLAVALFAIVACVLVTVYVIVVPTYERSLLRARLSSLEAALGELVIQRSQAFFLTQAWVDDVAAPSADARVVVFQTQQHPPRAVAIADSTPRTSPEMRNDPIVLQALAAGATRSGTVTRNGDRYAEIAYPFTSRSEALLLATPLHNDAQTVAVVRGRVLLAGSVALVLAMLLGFLLARLLTRRISRLELAAERIADGRFDQPVVDDGDDELGQLARAFDRMRLRLASLDHARSEFIANASHELRTPIFSLGAFLELFESEELDLATREEFLADMREQVRRLGKLATDLLDLGRLDAGRMTLDEEELDLGRIATMLETEFAARALSSGRQLQVVGDATAHVRGDELRVLQIGRVLVDNALVHTPPGTPVTVGWERHGAWASLVVSDIGPGIPADAVESIFERFYRLDGTLASGSGLGLAIARELAVLMGGTLDVQSGATETVFRLVLPASGEREQTDIS</sequence>
<comment type="subcellular location">
    <subcellularLocation>
        <location evidence="2">Membrane</location>
    </subcellularLocation>
</comment>
<evidence type="ECO:0000256" key="1">
    <source>
        <dbReference type="ARBA" id="ARBA00000085"/>
    </source>
</evidence>
<dbReference type="Gene3D" id="3.30.565.10">
    <property type="entry name" value="Histidine kinase-like ATPase, C-terminal domain"/>
    <property type="match status" value="1"/>
</dbReference>
<dbReference type="Gene3D" id="6.10.340.10">
    <property type="match status" value="1"/>
</dbReference>
<evidence type="ECO:0000256" key="11">
    <source>
        <dbReference type="SAM" id="Phobius"/>
    </source>
</evidence>
<dbReference type="PANTHER" id="PTHR45436:SF5">
    <property type="entry name" value="SENSOR HISTIDINE KINASE TRCS"/>
    <property type="match status" value="1"/>
</dbReference>
<dbReference type="Pfam" id="PF00672">
    <property type="entry name" value="HAMP"/>
    <property type="match status" value="1"/>
</dbReference>
<dbReference type="PROSITE" id="PS50885">
    <property type="entry name" value="HAMP"/>
    <property type="match status" value="1"/>
</dbReference>
<keyword evidence="4" id="KW-0597">Phosphoprotein</keyword>
<dbReference type="InterPro" id="IPR003660">
    <property type="entry name" value="HAMP_dom"/>
</dbReference>
<organism evidence="14">
    <name type="scientific">freshwater metagenome</name>
    <dbReference type="NCBI Taxonomy" id="449393"/>
    <lineage>
        <taxon>unclassified sequences</taxon>
        <taxon>metagenomes</taxon>
        <taxon>ecological metagenomes</taxon>
    </lineage>
</organism>
<keyword evidence="7" id="KW-0418">Kinase</keyword>
<protein>
    <recommendedName>
        <fullName evidence="3">histidine kinase</fullName>
        <ecNumber evidence="3">2.7.13.3</ecNumber>
    </recommendedName>
</protein>
<dbReference type="SMART" id="SM00387">
    <property type="entry name" value="HATPase_c"/>
    <property type="match status" value="1"/>
</dbReference>
<gene>
    <name evidence="14" type="ORF">UFOPK2399_00088</name>
</gene>
<dbReference type="SMART" id="SM00388">
    <property type="entry name" value="HisKA"/>
    <property type="match status" value="1"/>
</dbReference>
<dbReference type="CDD" id="cd00082">
    <property type="entry name" value="HisKA"/>
    <property type="match status" value="1"/>
</dbReference>
<name>A0A6J6NAK4_9ZZZZ</name>
<feature type="domain" description="HAMP" evidence="13">
    <location>
        <begin position="187"/>
        <end position="239"/>
    </location>
</feature>
<dbReference type="SUPFAM" id="SSF47384">
    <property type="entry name" value="Homodimeric domain of signal transducing histidine kinase"/>
    <property type="match status" value="1"/>
</dbReference>
<keyword evidence="9" id="KW-0902">Two-component regulatory system</keyword>
<dbReference type="EC" id="2.7.13.3" evidence="3"/>
<evidence type="ECO:0000256" key="9">
    <source>
        <dbReference type="ARBA" id="ARBA00023012"/>
    </source>
</evidence>
<dbReference type="PROSITE" id="PS50109">
    <property type="entry name" value="HIS_KIN"/>
    <property type="match status" value="1"/>
</dbReference>
<dbReference type="InterPro" id="IPR050428">
    <property type="entry name" value="TCS_sensor_his_kinase"/>
</dbReference>
<dbReference type="InterPro" id="IPR003661">
    <property type="entry name" value="HisK_dim/P_dom"/>
</dbReference>
<accession>A0A6J6NAK4</accession>
<keyword evidence="6 11" id="KW-0812">Transmembrane</keyword>
<dbReference type="Pfam" id="PF02518">
    <property type="entry name" value="HATPase_c"/>
    <property type="match status" value="1"/>
</dbReference>
<evidence type="ECO:0000259" key="13">
    <source>
        <dbReference type="PROSITE" id="PS50885"/>
    </source>
</evidence>
<feature type="transmembrane region" description="Helical" evidence="11">
    <location>
        <begin position="167"/>
        <end position="186"/>
    </location>
</feature>
<evidence type="ECO:0000256" key="7">
    <source>
        <dbReference type="ARBA" id="ARBA00022777"/>
    </source>
</evidence>
<reference evidence="14" key="1">
    <citation type="submission" date="2020-05" db="EMBL/GenBank/DDBJ databases">
        <authorList>
            <person name="Chiriac C."/>
            <person name="Salcher M."/>
            <person name="Ghai R."/>
            <person name="Kavagutti S V."/>
        </authorList>
    </citation>
    <scope>NUCLEOTIDE SEQUENCE</scope>
</reference>
<dbReference type="CDD" id="cd06225">
    <property type="entry name" value="HAMP"/>
    <property type="match status" value="1"/>
</dbReference>
<evidence type="ECO:0000256" key="4">
    <source>
        <dbReference type="ARBA" id="ARBA00022553"/>
    </source>
</evidence>
<dbReference type="InterPro" id="IPR005467">
    <property type="entry name" value="His_kinase_dom"/>
</dbReference>
<evidence type="ECO:0000256" key="8">
    <source>
        <dbReference type="ARBA" id="ARBA00022989"/>
    </source>
</evidence>
<evidence type="ECO:0000256" key="6">
    <source>
        <dbReference type="ARBA" id="ARBA00022692"/>
    </source>
</evidence>
<dbReference type="SUPFAM" id="SSF158472">
    <property type="entry name" value="HAMP domain-like"/>
    <property type="match status" value="1"/>
</dbReference>
<dbReference type="AlphaFoldDB" id="A0A6J6NAK4"/>
<dbReference type="FunFam" id="1.10.287.130:FF:000001">
    <property type="entry name" value="Two-component sensor histidine kinase"/>
    <property type="match status" value="1"/>
</dbReference>
<keyword evidence="5" id="KW-0808">Transferase</keyword>
<evidence type="ECO:0000256" key="2">
    <source>
        <dbReference type="ARBA" id="ARBA00004370"/>
    </source>
</evidence>
<dbReference type="PRINTS" id="PR00344">
    <property type="entry name" value="BCTRLSENSOR"/>
</dbReference>
<dbReference type="CDD" id="cd00075">
    <property type="entry name" value="HATPase"/>
    <property type="match status" value="1"/>
</dbReference>
<dbReference type="PANTHER" id="PTHR45436">
    <property type="entry name" value="SENSOR HISTIDINE KINASE YKOH"/>
    <property type="match status" value="1"/>
</dbReference>
<evidence type="ECO:0000256" key="3">
    <source>
        <dbReference type="ARBA" id="ARBA00012438"/>
    </source>
</evidence>
<evidence type="ECO:0000256" key="10">
    <source>
        <dbReference type="ARBA" id="ARBA00023136"/>
    </source>
</evidence>
<dbReference type="InterPro" id="IPR003594">
    <property type="entry name" value="HATPase_dom"/>
</dbReference>
<dbReference type="PROSITE" id="PS51257">
    <property type="entry name" value="PROKAR_LIPOPROTEIN"/>
    <property type="match status" value="1"/>
</dbReference>
<dbReference type="EMBL" id="CAEZXP010000001">
    <property type="protein sequence ID" value="CAB4683166.1"/>
    <property type="molecule type" value="Genomic_DNA"/>
</dbReference>
<evidence type="ECO:0000313" key="14">
    <source>
        <dbReference type="EMBL" id="CAB4683166.1"/>
    </source>
</evidence>
<dbReference type="SUPFAM" id="SSF55874">
    <property type="entry name" value="ATPase domain of HSP90 chaperone/DNA topoisomerase II/histidine kinase"/>
    <property type="match status" value="1"/>
</dbReference>
<dbReference type="InterPro" id="IPR036097">
    <property type="entry name" value="HisK_dim/P_sf"/>
</dbReference>
<dbReference type="GO" id="GO:0000155">
    <property type="term" value="F:phosphorelay sensor kinase activity"/>
    <property type="evidence" value="ECO:0007669"/>
    <property type="project" value="InterPro"/>
</dbReference>
<dbReference type="Gene3D" id="1.10.287.130">
    <property type="match status" value="1"/>
</dbReference>
<dbReference type="GO" id="GO:0016020">
    <property type="term" value="C:membrane"/>
    <property type="evidence" value="ECO:0007669"/>
    <property type="project" value="UniProtKB-SubCell"/>
</dbReference>
<keyword evidence="10 11" id="KW-0472">Membrane</keyword>
<dbReference type="InterPro" id="IPR036890">
    <property type="entry name" value="HATPase_C_sf"/>
</dbReference>
<dbReference type="Pfam" id="PF00512">
    <property type="entry name" value="HisKA"/>
    <property type="match status" value="1"/>
</dbReference>
<evidence type="ECO:0000256" key="5">
    <source>
        <dbReference type="ARBA" id="ARBA00022679"/>
    </source>
</evidence>
<proteinExistence type="predicted"/>
<dbReference type="InterPro" id="IPR004358">
    <property type="entry name" value="Sig_transdc_His_kin-like_C"/>
</dbReference>
<keyword evidence="8 11" id="KW-1133">Transmembrane helix</keyword>
<comment type="catalytic activity">
    <reaction evidence="1">
        <text>ATP + protein L-histidine = ADP + protein N-phospho-L-histidine.</text>
        <dbReference type="EC" id="2.7.13.3"/>
    </reaction>
</comment>
<evidence type="ECO:0000259" key="12">
    <source>
        <dbReference type="PROSITE" id="PS50109"/>
    </source>
</evidence>
<dbReference type="SMART" id="SM00304">
    <property type="entry name" value="HAMP"/>
    <property type="match status" value="1"/>
</dbReference>
<feature type="transmembrane region" description="Helical" evidence="11">
    <location>
        <begin position="12"/>
        <end position="34"/>
    </location>
</feature>